<accession>A0A1Z4LKX4</accession>
<name>A0A1Z4LKX4_9CYAN</name>
<dbReference type="GO" id="GO:0016811">
    <property type="term" value="F:hydrolase activity, acting on carbon-nitrogen (but not peptide) bonds, in linear amides"/>
    <property type="evidence" value="ECO:0007669"/>
    <property type="project" value="TreeGrafter"/>
</dbReference>
<dbReference type="AlphaFoldDB" id="A0A1Z4LKX4"/>
<dbReference type="PANTHER" id="PTHR12993">
    <property type="entry name" value="N-ACETYLGLUCOSAMINYL-PHOSPHATIDYLINOSITOL DE-N-ACETYLASE-RELATED"/>
    <property type="match status" value="1"/>
</dbReference>
<protein>
    <submittedName>
        <fullName evidence="1">LmbE family protein</fullName>
    </submittedName>
</protein>
<keyword evidence="2" id="KW-1185">Reference proteome</keyword>
<evidence type="ECO:0000313" key="2">
    <source>
        <dbReference type="Proteomes" id="UP000218418"/>
    </source>
</evidence>
<dbReference type="Pfam" id="PF02585">
    <property type="entry name" value="PIG-L"/>
    <property type="match status" value="1"/>
</dbReference>
<dbReference type="InterPro" id="IPR024078">
    <property type="entry name" value="LmbE-like_dom_sf"/>
</dbReference>
<dbReference type="Gene3D" id="3.40.50.10320">
    <property type="entry name" value="LmbE-like"/>
    <property type="match status" value="1"/>
</dbReference>
<dbReference type="PANTHER" id="PTHR12993:SF29">
    <property type="entry name" value="BLR3841 PROTEIN"/>
    <property type="match status" value="1"/>
</dbReference>
<dbReference type="InterPro" id="IPR003737">
    <property type="entry name" value="GlcNAc_PI_deacetylase-related"/>
</dbReference>
<dbReference type="EMBL" id="AP018227">
    <property type="protein sequence ID" value="BAY81829.1"/>
    <property type="molecule type" value="Genomic_DNA"/>
</dbReference>
<dbReference type="Proteomes" id="UP000218418">
    <property type="component" value="Chromosome"/>
</dbReference>
<gene>
    <name evidence="1" type="ORF">NIES267_13060</name>
</gene>
<sequence>MFKHSLNKLRITLGAAVRDLNYNVLYNWLLHLKSKPIEANKKSAIVFSPHQDDETIGCGGMIALKRSQGIPIKVVFLTDGRYGKPSDVKPENAVKFRQEEALTALNILGIEPSQTQFLDEIDGSLAQLTEPQQNLLIAKLVEILQSFEPQEVYVPHHHDRHPDHEATYSLVRTAIEVSRQQIELLQYPIWMLWRNPLSSHEYLHKNSHAYRLSISDFKEKKHQAIGAYKSQTPNLPSSFKQAMYSSYEMFFKD</sequence>
<organism evidence="1 2">
    <name type="scientific">Calothrix parasitica NIES-267</name>
    <dbReference type="NCBI Taxonomy" id="1973488"/>
    <lineage>
        <taxon>Bacteria</taxon>
        <taxon>Bacillati</taxon>
        <taxon>Cyanobacteriota</taxon>
        <taxon>Cyanophyceae</taxon>
        <taxon>Nostocales</taxon>
        <taxon>Calotrichaceae</taxon>
        <taxon>Calothrix</taxon>
    </lineage>
</organism>
<dbReference type="SUPFAM" id="SSF102588">
    <property type="entry name" value="LmbE-like"/>
    <property type="match status" value="1"/>
</dbReference>
<dbReference type="OrthoDB" id="9790023at2"/>
<proteinExistence type="predicted"/>
<reference evidence="1 2" key="1">
    <citation type="submission" date="2017-06" db="EMBL/GenBank/DDBJ databases">
        <title>Genome sequencing of cyanobaciteial culture collection at National Institute for Environmental Studies (NIES).</title>
        <authorList>
            <person name="Hirose Y."/>
            <person name="Shimura Y."/>
            <person name="Fujisawa T."/>
            <person name="Nakamura Y."/>
            <person name="Kawachi M."/>
        </authorList>
    </citation>
    <scope>NUCLEOTIDE SEQUENCE [LARGE SCALE GENOMIC DNA]</scope>
    <source>
        <strain evidence="1 2">NIES-267</strain>
    </source>
</reference>
<evidence type="ECO:0000313" key="1">
    <source>
        <dbReference type="EMBL" id="BAY81829.1"/>
    </source>
</evidence>